<organism evidence="1">
    <name type="scientific">marine sediment metagenome</name>
    <dbReference type="NCBI Taxonomy" id="412755"/>
    <lineage>
        <taxon>unclassified sequences</taxon>
        <taxon>metagenomes</taxon>
        <taxon>ecological metagenomes</taxon>
    </lineage>
</organism>
<gene>
    <name evidence="1" type="ORF">S01H4_45709</name>
</gene>
<dbReference type="EMBL" id="BART01025467">
    <property type="protein sequence ID" value="GAH01262.1"/>
    <property type="molecule type" value="Genomic_DNA"/>
</dbReference>
<accession>X1C1U4</accession>
<dbReference type="SUPFAM" id="SSF47781">
    <property type="entry name" value="RuvA domain 2-like"/>
    <property type="match status" value="1"/>
</dbReference>
<feature type="non-terminal residue" evidence="1">
    <location>
        <position position="1"/>
    </location>
</feature>
<name>X1C1U4_9ZZZZ</name>
<proteinExistence type="predicted"/>
<reference evidence="1" key="1">
    <citation type="journal article" date="2014" name="Front. Microbiol.">
        <title>High frequency of phylogenetically diverse reductive dehalogenase-homologous genes in deep subseafloor sedimentary metagenomes.</title>
        <authorList>
            <person name="Kawai M."/>
            <person name="Futagami T."/>
            <person name="Toyoda A."/>
            <person name="Takaki Y."/>
            <person name="Nishi S."/>
            <person name="Hori S."/>
            <person name="Arai W."/>
            <person name="Tsubouchi T."/>
            <person name="Morono Y."/>
            <person name="Uchiyama I."/>
            <person name="Ito T."/>
            <person name="Fujiyama A."/>
            <person name="Inagaki F."/>
            <person name="Takami H."/>
        </authorList>
    </citation>
    <scope>NUCLEOTIDE SEQUENCE</scope>
    <source>
        <strain evidence="1">Expedition CK06-06</strain>
    </source>
</reference>
<comment type="caution">
    <text evidence="1">The sequence shown here is derived from an EMBL/GenBank/DDBJ whole genome shotgun (WGS) entry which is preliminary data.</text>
</comment>
<sequence>KSADNLLDAIEKSKKKSLANLVYGLGIRYVGVHTSEVITSGDFG</sequence>
<dbReference type="InterPro" id="IPR010994">
    <property type="entry name" value="RuvA_2-like"/>
</dbReference>
<protein>
    <submittedName>
        <fullName evidence="1">Uncharacterized protein</fullName>
    </submittedName>
</protein>
<evidence type="ECO:0000313" key="1">
    <source>
        <dbReference type="EMBL" id="GAH01262.1"/>
    </source>
</evidence>
<dbReference type="AlphaFoldDB" id="X1C1U4"/>